<dbReference type="Proteomes" id="UP001589758">
    <property type="component" value="Unassembled WGS sequence"/>
</dbReference>
<comment type="caution">
    <text evidence="1">The sequence shown here is derived from an EMBL/GenBank/DDBJ whole genome shotgun (WGS) entry which is preliminary data.</text>
</comment>
<proteinExistence type="predicted"/>
<sequence>MVEDEIINSASKIDTSATPVSQSAPLTDTLVPVKVLEPNRKVLSQTHTDKPAALPEINMLKKCPDKLNIY</sequence>
<dbReference type="RefSeq" id="WP_385877270.1">
    <property type="nucleotide sequence ID" value="NZ_JBHLXE010000094.1"/>
</dbReference>
<gene>
    <name evidence="1" type="ORF">ACFFIT_08700</name>
</gene>
<accession>A0ABV6CAY9</accession>
<name>A0ABV6CAY9_9GAMM</name>
<evidence type="ECO:0000313" key="2">
    <source>
        <dbReference type="Proteomes" id="UP001589758"/>
    </source>
</evidence>
<keyword evidence="2" id="KW-1185">Reference proteome</keyword>
<dbReference type="EMBL" id="JBHLXE010000094">
    <property type="protein sequence ID" value="MFC0180158.1"/>
    <property type="molecule type" value="Genomic_DNA"/>
</dbReference>
<organism evidence="1 2">
    <name type="scientific">Thorsellia kenyensis</name>
    <dbReference type="NCBI Taxonomy" id="1549888"/>
    <lineage>
        <taxon>Bacteria</taxon>
        <taxon>Pseudomonadati</taxon>
        <taxon>Pseudomonadota</taxon>
        <taxon>Gammaproteobacteria</taxon>
        <taxon>Enterobacterales</taxon>
        <taxon>Thorselliaceae</taxon>
        <taxon>Thorsellia</taxon>
    </lineage>
</organism>
<reference evidence="1 2" key="1">
    <citation type="submission" date="2024-09" db="EMBL/GenBank/DDBJ databases">
        <authorList>
            <person name="Sun Q."/>
            <person name="Mori K."/>
        </authorList>
    </citation>
    <scope>NUCLEOTIDE SEQUENCE [LARGE SCALE GENOMIC DNA]</scope>
    <source>
        <strain evidence="1 2">CCM 8545</strain>
    </source>
</reference>
<evidence type="ECO:0000313" key="1">
    <source>
        <dbReference type="EMBL" id="MFC0180158.1"/>
    </source>
</evidence>
<protein>
    <submittedName>
        <fullName evidence="1">Uncharacterized protein</fullName>
    </submittedName>
</protein>